<protein>
    <recommendedName>
        <fullName evidence="12">HMG box domain-containing protein</fullName>
    </recommendedName>
</protein>
<dbReference type="PANTHER" id="PTHR10373:SF32">
    <property type="entry name" value="TRANSCRIPTION FACTOR 7-LIKE 2"/>
    <property type="match status" value="1"/>
</dbReference>
<evidence type="ECO:0000256" key="7">
    <source>
        <dbReference type="ARBA" id="ARBA00023159"/>
    </source>
</evidence>
<evidence type="ECO:0000256" key="4">
    <source>
        <dbReference type="ARBA" id="ARBA00022687"/>
    </source>
</evidence>
<evidence type="ECO:0000256" key="11">
    <source>
        <dbReference type="SAM" id="MobiDB-lite"/>
    </source>
</evidence>
<dbReference type="SMART" id="SM00398">
    <property type="entry name" value="HMG"/>
    <property type="match status" value="1"/>
</dbReference>
<dbReference type="Gene3D" id="1.10.30.10">
    <property type="entry name" value="High mobility group box domain"/>
    <property type="match status" value="1"/>
</dbReference>
<keyword evidence="7" id="KW-0010">Activator</keyword>
<keyword evidence="8" id="KW-0804">Transcription</keyword>
<dbReference type="GO" id="GO:0071664">
    <property type="term" value="C:catenin-TCF7L2 complex"/>
    <property type="evidence" value="ECO:0007669"/>
    <property type="project" value="TreeGrafter"/>
</dbReference>
<feature type="compositionally biased region" description="Basic and acidic residues" evidence="11">
    <location>
        <begin position="59"/>
        <end position="82"/>
    </location>
</feature>
<proteinExistence type="inferred from homology"/>
<dbReference type="Gene3D" id="4.10.900.10">
    <property type="entry name" value="TCF3-CBD (Catenin binding domain)"/>
    <property type="match status" value="1"/>
</dbReference>
<dbReference type="GO" id="GO:0000981">
    <property type="term" value="F:DNA-binding transcription factor activity, RNA polymerase II-specific"/>
    <property type="evidence" value="ECO:0007669"/>
    <property type="project" value="TreeGrafter"/>
</dbReference>
<dbReference type="CDD" id="cd21996">
    <property type="entry name" value="HMG-box_TCF7-like"/>
    <property type="match status" value="1"/>
</dbReference>
<dbReference type="InterPro" id="IPR036910">
    <property type="entry name" value="HMG_box_dom_sf"/>
</dbReference>
<comment type="subcellular location">
    <subcellularLocation>
        <location evidence="1">Nucleus</location>
    </subcellularLocation>
</comment>
<evidence type="ECO:0000256" key="3">
    <source>
        <dbReference type="ARBA" id="ARBA00022491"/>
    </source>
</evidence>
<dbReference type="Pfam" id="PF08347">
    <property type="entry name" value="CTNNB1_binding"/>
    <property type="match status" value="1"/>
</dbReference>
<dbReference type="FunFam" id="4.10.900.10:FF:000002">
    <property type="entry name" value="transcription factor 7-like 2 isoform X1"/>
    <property type="match status" value="1"/>
</dbReference>
<feature type="compositionally biased region" description="Basic and acidic residues" evidence="11">
    <location>
        <begin position="19"/>
        <end position="43"/>
    </location>
</feature>
<dbReference type="GO" id="GO:0007507">
    <property type="term" value="P:heart development"/>
    <property type="evidence" value="ECO:0007669"/>
    <property type="project" value="UniProtKB-ARBA"/>
</dbReference>
<evidence type="ECO:0000256" key="9">
    <source>
        <dbReference type="ARBA" id="ARBA00023242"/>
    </source>
</evidence>
<dbReference type="GO" id="GO:0060847">
    <property type="term" value="P:endothelial cell fate specification"/>
    <property type="evidence" value="ECO:0007669"/>
    <property type="project" value="UniProtKB-ARBA"/>
</dbReference>
<keyword evidence="14" id="KW-1185">Reference proteome</keyword>
<dbReference type="Ensembl" id="ENSPMGT00000003564.1">
    <property type="protein sequence ID" value="ENSPMGP00000003362.1"/>
    <property type="gene ID" value="ENSPMGG00000002900.1"/>
</dbReference>
<sequence length="399" mass="44450">MPQMNGADGDDLGASDELIAFKDEGEQEEKRNVSSERDLDDVKSSLVNESETNSSSDSEADRRPKPRHDLESRARQTLRRQDGSLFQPSPYAGYPFFMIPDLCSPYGALTPSARPSNNVPVVQHPHMPHLHPLLSYSPEAFSPQRASPGFSPDAGLSRTPCYPMSPGGMAQIPHPLGWLPGQPMYPLGAGGFSPAALAMNASMSGFPPRLVPTPQSSIPHPAIVPTVKQEPGVCSQKPVVEPQTEKEDEKKPHIKKPLNAFMLYMRDERPKVVAQCQVKESATINQILGQRWHSLSKEEQSKYYEMARKERLIHSKLYPGWSARDNYGKRKKRKRAKSETQIEGKSMLYDSLWIQSDGGYIGEFDPYVCCLLQCPQLVLQKISPRSPKGHVDLAIPRKP</sequence>
<dbReference type="InterPro" id="IPR013558">
    <property type="entry name" value="CTNNB1-bd_N"/>
</dbReference>
<evidence type="ECO:0000256" key="5">
    <source>
        <dbReference type="ARBA" id="ARBA00023015"/>
    </source>
</evidence>
<dbReference type="Proteomes" id="UP000261520">
    <property type="component" value="Unplaced"/>
</dbReference>
<evidence type="ECO:0000256" key="1">
    <source>
        <dbReference type="ARBA" id="ARBA00004123"/>
    </source>
</evidence>
<keyword evidence="9 10" id="KW-0539">Nucleus</keyword>
<evidence type="ECO:0000256" key="8">
    <source>
        <dbReference type="ARBA" id="ARBA00023163"/>
    </source>
</evidence>
<dbReference type="GO" id="GO:0021903">
    <property type="term" value="P:rostrocaudal neural tube patterning"/>
    <property type="evidence" value="ECO:0007669"/>
    <property type="project" value="UniProtKB-ARBA"/>
</dbReference>
<name>A0A3B3ZFN3_9GOBI</name>
<feature type="region of interest" description="Disordered" evidence="11">
    <location>
        <begin position="229"/>
        <end position="251"/>
    </location>
</feature>
<keyword evidence="4" id="KW-0879">Wnt signaling pathway</keyword>
<dbReference type="AlphaFoldDB" id="A0A3B3ZFN3"/>
<evidence type="ECO:0000313" key="13">
    <source>
        <dbReference type="Ensembl" id="ENSPMGP00000003362.1"/>
    </source>
</evidence>
<dbReference type="InterPro" id="IPR027397">
    <property type="entry name" value="Catenin-bd_sf"/>
</dbReference>
<dbReference type="PROSITE" id="PS50118">
    <property type="entry name" value="HMG_BOX_2"/>
    <property type="match status" value="1"/>
</dbReference>
<dbReference type="GO" id="GO:0000978">
    <property type="term" value="F:RNA polymerase II cis-regulatory region sequence-specific DNA binding"/>
    <property type="evidence" value="ECO:0007669"/>
    <property type="project" value="TreeGrafter"/>
</dbReference>
<evidence type="ECO:0000259" key="12">
    <source>
        <dbReference type="PROSITE" id="PS50118"/>
    </source>
</evidence>
<comment type="similarity">
    <text evidence="2">Belongs to the TCF/LEF family.</text>
</comment>
<organism evidence="13 14">
    <name type="scientific">Periophthalmus magnuspinnatus</name>
    <dbReference type="NCBI Taxonomy" id="409849"/>
    <lineage>
        <taxon>Eukaryota</taxon>
        <taxon>Metazoa</taxon>
        <taxon>Chordata</taxon>
        <taxon>Craniata</taxon>
        <taxon>Vertebrata</taxon>
        <taxon>Euteleostomi</taxon>
        <taxon>Actinopterygii</taxon>
        <taxon>Neopterygii</taxon>
        <taxon>Teleostei</taxon>
        <taxon>Neoteleostei</taxon>
        <taxon>Acanthomorphata</taxon>
        <taxon>Gobiaria</taxon>
        <taxon>Gobiiformes</taxon>
        <taxon>Gobioidei</taxon>
        <taxon>Gobiidae</taxon>
        <taxon>Oxudercinae</taxon>
        <taxon>Periophthalmus</taxon>
    </lineage>
</organism>
<feature type="DNA-binding region" description="HMG box" evidence="10">
    <location>
        <begin position="254"/>
        <end position="322"/>
    </location>
</feature>
<dbReference type="PANTHER" id="PTHR10373">
    <property type="entry name" value="TRANSCRIPTION FACTOR 7 FAMILY MEMBER"/>
    <property type="match status" value="1"/>
</dbReference>
<dbReference type="GO" id="GO:0010456">
    <property type="term" value="P:cell proliferation in dorsal spinal cord"/>
    <property type="evidence" value="ECO:0007669"/>
    <property type="project" value="UniProtKB-ARBA"/>
</dbReference>
<evidence type="ECO:0000313" key="14">
    <source>
        <dbReference type="Proteomes" id="UP000261520"/>
    </source>
</evidence>
<feature type="compositionally biased region" description="Low complexity" evidence="11">
    <location>
        <begin position="48"/>
        <end position="57"/>
    </location>
</feature>
<dbReference type="InterPro" id="IPR024940">
    <property type="entry name" value="TCF/LEF"/>
</dbReference>
<dbReference type="GO" id="GO:0060070">
    <property type="term" value="P:canonical Wnt signaling pathway"/>
    <property type="evidence" value="ECO:0007669"/>
    <property type="project" value="TreeGrafter"/>
</dbReference>
<dbReference type="InterPro" id="IPR009071">
    <property type="entry name" value="HMG_box_dom"/>
</dbReference>
<dbReference type="Pfam" id="PF00505">
    <property type="entry name" value="HMG_box"/>
    <property type="match status" value="1"/>
</dbReference>
<reference evidence="13" key="2">
    <citation type="submission" date="2025-09" db="UniProtKB">
        <authorList>
            <consortium name="Ensembl"/>
        </authorList>
    </citation>
    <scope>IDENTIFICATION</scope>
</reference>
<evidence type="ECO:0000256" key="6">
    <source>
        <dbReference type="ARBA" id="ARBA00023125"/>
    </source>
</evidence>
<feature type="region of interest" description="Disordered" evidence="11">
    <location>
        <begin position="1"/>
        <end position="86"/>
    </location>
</feature>
<keyword evidence="5" id="KW-0805">Transcription regulation</keyword>
<keyword evidence="3" id="KW-0678">Repressor</keyword>
<reference evidence="13" key="1">
    <citation type="submission" date="2025-08" db="UniProtKB">
        <authorList>
            <consortium name="Ensembl"/>
        </authorList>
    </citation>
    <scope>IDENTIFICATION</scope>
</reference>
<dbReference type="GO" id="GO:0008284">
    <property type="term" value="P:positive regulation of cell population proliferation"/>
    <property type="evidence" value="ECO:0007669"/>
    <property type="project" value="UniProtKB-ARBA"/>
</dbReference>
<dbReference type="FunFam" id="1.10.30.10:FF:000001">
    <property type="entry name" value="transcription factor 7 isoform X2"/>
    <property type="match status" value="1"/>
</dbReference>
<dbReference type="GO" id="GO:1990907">
    <property type="term" value="C:beta-catenin-TCF complex"/>
    <property type="evidence" value="ECO:0007669"/>
    <property type="project" value="TreeGrafter"/>
</dbReference>
<evidence type="ECO:0000256" key="2">
    <source>
        <dbReference type="ARBA" id="ARBA00006569"/>
    </source>
</evidence>
<feature type="domain" description="HMG box" evidence="12">
    <location>
        <begin position="254"/>
        <end position="322"/>
    </location>
</feature>
<evidence type="ECO:0000256" key="10">
    <source>
        <dbReference type="PROSITE-ProRule" id="PRU00267"/>
    </source>
</evidence>
<dbReference type="GO" id="GO:0000785">
    <property type="term" value="C:chromatin"/>
    <property type="evidence" value="ECO:0007669"/>
    <property type="project" value="TreeGrafter"/>
</dbReference>
<accession>A0A3B3ZFN3</accession>
<dbReference type="GO" id="GO:0030901">
    <property type="term" value="P:midbrain development"/>
    <property type="evidence" value="ECO:0007669"/>
    <property type="project" value="UniProtKB-ARBA"/>
</dbReference>
<keyword evidence="6 10" id="KW-0238">DNA-binding</keyword>
<dbReference type="SUPFAM" id="SSF47095">
    <property type="entry name" value="HMG-box"/>
    <property type="match status" value="1"/>
</dbReference>